<sequence length="110" mass="12617">MDERGRKGDLLSYFSKRLKLMENSCSCLNYRSSPIRNKKFVHLNYAVEPTVTLGSNEKKLQPNTSNRAQLLHAVWCPCPAYKFPASGHQLLGKLAKKKFNNWKGTIEKFV</sequence>
<evidence type="ECO:0000313" key="2">
    <source>
        <dbReference type="Proteomes" id="UP001159363"/>
    </source>
</evidence>
<proteinExistence type="predicted"/>
<accession>A0ABQ9IL48</accession>
<gene>
    <name evidence="1" type="ORF">PR048_001887</name>
</gene>
<comment type="caution">
    <text evidence="1">The sequence shown here is derived from an EMBL/GenBank/DDBJ whole genome shotgun (WGS) entry which is preliminary data.</text>
</comment>
<reference evidence="1 2" key="1">
    <citation type="submission" date="2023-02" db="EMBL/GenBank/DDBJ databases">
        <title>LHISI_Scaffold_Assembly.</title>
        <authorList>
            <person name="Stuart O.P."/>
            <person name="Cleave R."/>
            <person name="Magrath M.J.L."/>
            <person name="Mikheyev A.S."/>
        </authorList>
    </citation>
    <scope>NUCLEOTIDE SEQUENCE [LARGE SCALE GENOMIC DNA]</scope>
    <source>
        <strain evidence="1">Daus_M_001</strain>
        <tissue evidence="1">Leg muscle</tissue>
    </source>
</reference>
<keyword evidence="2" id="KW-1185">Reference proteome</keyword>
<dbReference type="Proteomes" id="UP001159363">
    <property type="component" value="Chromosome 1"/>
</dbReference>
<name>A0ABQ9IL48_9NEOP</name>
<evidence type="ECO:0000313" key="1">
    <source>
        <dbReference type="EMBL" id="KAJ8896543.1"/>
    </source>
</evidence>
<protein>
    <submittedName>
        <fullName evidence="1">Uncharacterized protein</fullName>
    </submittedName>
</protein>
<organism evidence="1 2">
    <name type="scientific">Dryococelus australis</name>
    <dbReference type="NCBI Taxonomy" id="614101"/>
    <lineage>
        <taxon>Eukaryota</taxon>
        <taxon>Metazoa</taxon>
        <taxon>Ecdysozoa</taxon>
        <taxon>Arthropoda</taxon>
        <taxon>Hexapoda</taxon>
        <taxon>Insecta</taxon>
        <taxon>Pterygota</taxon>
        <taxon>Neoptera</taxon>
        <taxon>Polyneoptera</taxon>
        <taxon>Phasmatodea</taxon>
        <taxon>Verophasmatodea</taxon>
        <taxon>Anareolatae</taxon>
        <taxon>Phasmatidae</taxon>
        <taxon>Eurycanthinae</taxon>
        <taxon>Dryococelus</taxon>
    </lineage>
</organism>
<dbReference type="EMBL" id="JARBHB010000001">
    <property type="protein sequence ID" value="KAJ8896543.1"/>
    <property type="molecule type" value="Genomic_DNA"/>
</dbReference>